<evidence type="ECO:0000313" key="1">
    <source>
        <dbReference type="EMBL" id="RIH74376.1"/>
    </source>
</evidence>
<name>A0A399DQN1_9DEIN</name>
<proteinExistence type="predicted"/>
<evidence type="ECO:0000313" key="2">
    <source>
        <dbReference type="Proteomes" id="UP000266089"/>
    </source>
</evidence>
<organism evidence="1 2">
    <name type="scientific">Meiothermus taiwanensis</name>
    <dbReference type="NCBI Taxonomy" id="172827"/>
    <lineage>
        <taxon>Bacteria</taxon>
        <taxon>Thermotogati</taxon>
        <taxon>Deinococcota</taxon>
        <taxon>Deinococci</taxon>
        <taxon>Thermales</taxon>
        <taxon>Thermaceae</taxon>
        <taxon>Meiothermus</taxon>
    </lineage>
</organism>
<dbReference type="Proteomes" id="UP000266089">
    <property type="component" value="Unassembled WGS sequence"/>
</dbReference>
<dbReference type="AlphaFoldDB" id="A0A399DQN1"/>
<accession>A0A399DQN1</accession>
<dbReference type="EMBL" id="QWKX01000119">
    <property type="protein sequence ID" value="RIH74376.1"/>
    <property type="molecule type" value="Genomic_DNA"/>
</dbReference>
<protein>
    <submittedName>
        <fullName evidence="1">Uncharacterized protein</fullName>
    </submittedName>
</protein>
<gene>
    <name evidence="1" type="ORF">Mcate_02737</name>
</gene>
<sequence>MRPNPLNVQFWLWGQDVLAGHLEAFGFRRYPNASGKGSSLYRKGTVGLHSSTAWLGVSQGVLVYKRPVEGFFLLEDDQSMPLLPEQARPVDRAWGLEVLRSFVLGYEAWILRYAGPAYRRMLIENLPPMLRRDRASWERWVLPGDAG</sequence>
<comment type="caution">
    <text evidence="1">The sequence shown here is derived from an EMBL/GenBank/DDBJ whole genome shotgun (WGS) entry which is preliminary data.</text>
</comment>
<reference evidence="1 2" key="1">
    <citation type="submission" date="2018-08" db="EMBL/GenBank/DDBJ databases">
        <title>Meiothermus cateniformans JCM 15151 genome sequencing project.</title>
        <authorList>
            <person name="Da Costa M.S."/>
            <person name="Albuquerque L."/>
            <person name="Raposo P."/>
            <person name="Froufe H.J.C."/>
            <person name="Barroso C.S."/>
            <person name="Egas C."/>
        </authorList>
    </citation>
    <scope>NUCLEOTIDE SEQUENCE [LARGE SCALE GENOMIC DNA]</scope>
    <source>
        <strain evidence="1 2">JCM 15151</strain>
    </source>
</reference>
<dbReference type="RefSeq" id="WP_223299786.1">
    <property type="nucleotide sequence ID" value="NZ_JBHSXZ010000079.1"/>
</dbReference>